<evidence type="ECO:0000313" key="1">
    <source>
        <dbReference type="EMBL" id="GFS36586.1"/>
    </source>
</evidence>
<gene>
    <name evidence="1" type="ORF">Acr_00g0046800</name>
</gene>
<organism evidence="1 2">
    <name type="scientific">Actinidia rufa</name>
    <dbReference type="NCBI Taxonomy" id="165716"/>
    <lineage>
        <taxon>Eukaryota</taxon>
        <taxon>Viridiplantae</taxon>
        <taxon>Streptophyta</taxon>
        <taxon>Embryophyta</taxon>
        <taxon>Tracheophyta</taxon>
        <taxon>Spermatophyta</taxon>
        <taxon>Magnoliopsida</taxon>
        <taxon>eudicotyledons</taxon>
        <taxon>Gunneridae</taxon>
        <taxon>Pentapetalae</taxon>
        <taxon>asterids</taxon>
        <taxon>Ericales</taxon>
        <taxon>Actinidiaceae</taxon>
        <taxon>Actinidia</taxon>
    </lineage>
</organism>
<protein>
    <submittedName>
        <fullName evidence="1">Uncharacterized protein</fullName>
    </submittedName>
</protein>
<dbReference type="Proteomes" id="UP000585474">
    <property type="component" value="Unassembled WGS sequence"/>
</dbReference>
<evidence type="ECO:0000313" key="2">
    <source>
        <dbReference type="Proteomes" id="UP000585474"/>
    </source>
</evidence>
<comment type="caution">
    <text evidence="1">The sequence shown here is derived from an EMBL/GenBank/DDBJ whole genome shotgun (WGS) entry which is preliminary data.</text>
</comment>
<dbReference type="OrthoDB" id="1934635at2759"/>
<sequence length="265" mass="30824">MVRDGAAARDRRGGARMANLVDVYDRDNDGRDATTEDRVQLVEQQFERFEQLQETMLTQFAILQVGCQPHHHPRNHALEEEKVSDGEPAIPFANYQLRIDIPEFHEGLATKDFLDWVNAMEDILEFKEVFEEKQAPLMYQRLHNLEQRVIPNNCDSHWESGLKIDVSKFKGSLQPDEFLDWDSPPICDDYADNCDVFYDGCLFTSTTTSNLVVDLSKSSSFDEEPFIEQEPIEEKIYIEEETKMKDGEEMYLSKEMLQVDSFEDF</sequence>
<name>A0A7J0DJN7_9ERIC</name>
<dbReference type="AlphaFoldDB" id="A0A7J0DJN7"/>
<proteinExistence type="predicted"/>
<accession>A0A7J0DJN7</accession>
<keyword evidence="2" id="KW-1185">Reference proteome</keyword>
<dbReference type="EMBL" id="BJWL01000257">
    <property type="protein sequence ID" value="GFS36586.1"/>
    <property type="molecule type" value="Genomic_DNA"/>
</dbReference>
<reference evidence="2" key="1">
    <citation type="submission" date="2019-07" db="EMBL/GenBank/DDBJ databases">
        <title>De Novo Assembly of kiwifruit Actinidia rufa.</title>
        <authorList>
            <person name="Sugita-Konishi S."/>
            <person name="Sato K."/>
            <person name="Mori E."/>
            <person name="Abe Y."/>
            <person name="Kisaki G."/>
            <person name="Hamano K."/>
            <person name="Suezawa K."/>
            <person name="Otani M."/>
            <person name="Fukuda T."/>
            <person name="Manabe T."/>
            <person name="Gomi K."/>
            <person name="Tabuchi M."/>
            <person name="Akimitsu K."/>
            <person name="Kataoka I."/>
        </authorList>
    </citation>
    <scope>NUCLEOTIDE SEQUENCE [LARGE SCALE GENOMIC DNA]</scope>
    <source>
        <strain evidence="2">cv. Fuchu</strain>
    </source>
</reference>